<sequence length="306" mass="35167">MNYRLNLLIVFIELIGLGVNAQTTDLARVEFLNVPLSKSDNSIQRYRILMQSPIPLKKGRSDFFVVGAEYRYLDVNIKDDNDKLAFGSHQVSSIKRISLYLGYTWKYSDEWRLGMKVGAKVQSDLESSLIADDFTYEVGVYAINDKRKNVPKGKNPYRLIAGLTYSTTPGRWLPLPILNYYEEFHPNWTFTIGVPKTNIRHYLNDNHKDAIQAFATLDNDYANLQQNFVPISIQSSGTKVAESIQTTIVLTGLGYEHFFTDHLVFYAYAAHSVYNNFRLEDGDGDKIYQINSRKSPYFRAGIKFKY</sequence>
<dbReference type="EMBL" id="JAIRBB010000004">
    <property type="protein sequence ID" value="MCG2430828.1"/>
    <property type="molecule type" value="Genomic_DNA"/>
</dbReference>
<evidence type="ECO:0000313" key="2">
    <source>
        <dbReference type="Proteomes" id="UP001139462"/>
    </source>
</evidence>
<keyword evidence="2" id="KW-1185">Reference proteome</keyword>
<proteinExistence type="predicted"/>
<dbReference type="Proteomes" id="UP001139462">
    <property type="component" value="Unassembled WGS sequence"/>
</dbReference>
<name>A0A9X1U5Q6_9FLAO</name>
<reference evidence="1" key="1">
    <citation type="submission" date="2021-09" db="EMBL/GenBank/DDBJ databases">
        <title>Genome of Aequorivita sp. strain F64183.</title>
        <authorList>
            <person name="Wang Y."/>
        </authorList>
    </citation>
    <scope>NUCLEOTIDE SEQUENCE</scope>
    <source>
        <strain evidence="1">F64183</strain>
    </source>
</reference>
<organism evidence="1 2">
    <name type="scientific">Aequorivita xiaoshiensis</name>
    <dbReference type="NCBI Taxonomy" id="2874476"/>
    <lineage>
        <taxon>Bacteria</taxon>
        <taxon>Pseudomonadati</taxon>
        <taxon>Bacteroidota</taxon>
        <taxon>Flavobacteriia</taxon>
        <taxon>Flavobacteriales</taxon>
        <taxon>Flavobacteriaceae</taxon>
        <taxon>Aequorivita</taxon>
    </lineage>
</organism>
<evidence type="ECO:0000313" key="1">
    <source>
        <dbReference type="EMBL" id="MCG2430828.1"/>
    </source>
</evidence>
<accession>A0A9X1U5Q6</accession>
<dbReference type="RefSeq" id="WP_237607994.1">
    <property type="nucleotide sequence ID" value="NZ_JAIRBB010000004.1"/>
</dbReference>
<dbReference type="AlphaFoldDB" id="A0A9X1U5Q6"/>
<protein>
    <submittedName>
        <fullName evidence="1">DUF6268 family outer membrane beta-barrel protein</fullName>
    </submittedName>
</protein>
<comment type="caution">
    <text evidence="1">The sequence shown here is derived from an EMBL/GenBank/DDBJ whole genome shotgun (WGS) entry which is preliminary data.</text>
</comment>
<gene>
    <name evidence="1" type="ORF">K8344_06825</name>
</gene>